<evidence type="ECO:0000313" key="3">
    <source>
        <dbReference type="EMBL" id="CAD7226121.1"/>
    </source>
</evidence>
<organism evidence="3">
    <name type="scientific">Cyprideis torosa</name>
    <dbReference type="NCBI Taxonomy" id="163714"/>
    <lineage>
        <taxon>Eukaryota</taxon>
        <taxon>Metazoa</taxon>
        <taxon>Ecdysozoa</taxon>
        <taxon>Arthropoda</taxon>
        <taxon>Crustacea</taxon>
        <taxon>Oligostraca</taxon>
        <taxon>Ostracoda</taxon>
        <taxon>Podocopa</taxon>
        <taxon>Podocopida</taxon>
        <taxon>Cytherocopina</taxon>
        <taxon>Cytheroidea</taxon>
        <taxon>Cytherideidae</taxon>
        <taxon>Cyprideis</taxon>
    </lineage>
</organism>
<keyword evidence="2" id="KW-1133">Transmembrane helix</keyword>
<feature type="compositionally biased region" description="Basic and acidic residues" evidence="1">
    <location>
        <begin position="196"/>
        <end position="223"/>
    </location>
</feature>
<evidence type="ECO:0000256" key="2">
    <source>
        <dbReference type="SAM" id="Phobius"/>
    </source>
</evidence>
<feature type="region of interest" description="Disordered" evidence="1">
    <location>
        <begin position="129"/>
        <end position="250"/>
    </location>
</feature>
<protein>
    <submittedName>
        <fullName evidence="3">Uncharacterized protein</fullName>
    </submittedName>
</protein>
<proteinExistence type="predicted"/>
<accession>A0A7R8ZNT0</accession>
<keyword evidence="2" id="KW-0472">Membrane</keyword>
<keyword evidence="2" id="KW-0812">Transmembrane</keyword>
<feature type="compositionally biased region" description="Basic and acidic residues" evidence="1">
    <location>
        <begin position="143"/>
        <end position="172"/>
    </location>
</feature>
<evidence type="ECO:0000256" key="1">
    <source>
        <dbReference type="SAM" id="MobiDB-lite"/>
    </source>
</evidence>
<name>A0A7R8ZNT0_9CRUS</name>
<sequence>MFLYKKCTSFQGRQDGELLRIRLLIQFVLKPRSVITTTGVFSNRTNNKMVFYHGCVLTLMALIIGHSVFVASYHDYYWGPRSLVRMKRHPPVTYQYPWRYDPPGSYWTDGWGAYYSPFVGREKRSYPRYDDHHDYGYEDTALDTDRRPPPTDRDPRPVEEEDRPQKKGERHSYVKKSKSEQALSEIRYADGSWTQRTERPSRGQAKRGERHSYRKAEKIEQARSDIQYFTPEDEQPPEPRRSRSRRRKSY</sequence>
<reference evidence="3" key="1">
    <citation type="submission" date="2020-11" db="EMBL/GenBank/DDBJ databases">
        <authorList>
            <person name="Tran Van P."/>
        </authorList>
    </citation>
    <scope>NUCLEOTIDE SEQUENCE</scope>
</reference>
<dbReference type="AlphaFoldDB" id="A0A7R8ZNT0"/>
<feature type="transmembrane region" description="Helical" evidence="2">
    <location>
        <begin position="50"/>
        <end position="78"/>
    </location>
</feature>
<dbReference type="EMBL" id="OB660751">
    <property type="protein sequence ID" value="CAD7226121.1"/>
    <property type="molecule type" value="Genomic_DNA"/>
</dbReference>
<gene>
    <name evidence="3" type="ORF">CTOB1V02_LOCUS4046</name>
</gene>